<dbReference type="EMBL" id="JAULSW010000001">
    <property type="protein sequence ID" value="KAK3394341.1"/>
    <property type="molecule type" value="Genomic_DNA"/>
</dbReference>
<protein>
    <recommendedName>
        <fullName evidence="5">Acetylserotonin methytransferase-like protein</fullName>
    </recommendedName>
</protein>
<gene>
    <name evidence="3" type="ORF">B0H63DRAFT_43342</name>
</gene>
<keyword evidence="2" id="KW-1133">Transmembrane helix</keyword>
<organism evidence="3 4">
    <name type="scientific">Podospora didyma</name>
    <dbReference type="NCBI Taxonomy" id="330526"/>
    <lineage>
        <taxon>Eukaryota</taxon>
        <taxon>Fungi</taxon>
        <taxon>Dikarya</taxon>
        <taxon>Ascomycota</taxon>
        <taxon>Pezizomycotina</taxon>
        <taxon>Sordariomycetes</taxon>
        <taxon>Sordariomycetidae</taxon>
        <taxon>Sordariales</taxon>
        <taxon>Podosporaceae</taxon>
        <taxon>Podospora</taxon>
    </lineage>
</organism>
<feature type="compositionally biased region" description="Low complexity" evidence="1">
    <location>
        <begin position="670"/>
        <end position="684"/>
    </location>
</feature>
<dbReference type="AlphaFoldDB" id="A0AAE0U7Y8"/>
<feature type="compositionally biased region" description="Polar residues" evidence="1">
    <location>
        <begin position="18"/>
        <end position="32"/>
    </location>
</feature>
<comment type="caution">
    <text evidence="3">The sequence shown here is derived from an EMBL/GenBank/DDBJ whole genome shotgun (WGS) entry which is preliminary data.</text>
</comment>
<evidence type="ECO:0008006" key="5">
    <source>
        <dbReference type="Google" id="ProtNLM"/>
    </source>
</evidence>
<feature type="transmembrane region" description="Helical" evidence="2">
    <location>
        <begin position="741"/>
        <end position="764"/>
    </location>
</feature>
<evidence type="ECO:0000313" key="4">
    <source>
        <dbReference type="Proteomes" id="UP001285441"/>
    </source>
</evidence>
<accession>A0AAE0U7Y8</accession>
<sequence>MSAPSAPPPPSGGGFSLFPNTSVVQRPPSRNQALRPARDITPQGRPSSRNQSSRPGRDPTPQGRPSISAEASTPSRVARQGSLRREPSVKDGRQKRSNNPWQAALDAQEQQERQQIEDLELQRQQEEQRRLQRQQWREKQRELQQQQQQQRQLEEQQQRQQQQQEEEERQQRQHQQQEFSPLNQNPQINTAAPPTIDPIIETRTRSPIAAGDVPPRCETAFSDARTLVRSPSPGPSPVAQRQVAAAAAAVRSSIAKPPLTYTPASSSGDGSPDEETHHHHRQQPPPIRSIFPQYNPEVPLDRQDYYPTQASPTHIPQAAISRALYSPRSEEARSPQQQQHQVRSPAMASSPAAAPTAGSTTTSRWPNQGQGAVPEPPHVIPPVSTTEELRSLWKVANGWKASPLEGRLFCLKMTAERDAPIYTLTSSSGQPFYNMRVDPTSASALVSLSRYDPNKPFKGLLVSSSAASGSSGTSSPVMARATSSSSKAAGSHDAKHWHEVLGTTLEEASRKQPPNDGLVAQLWPAAAARLALDRANDATTVALAEHECARLVWDADSGYHYLVHPALAMPFCVTVERNAAFSRTEYTLEHLESPQHLGKLTRDGTGAGWLEVDTSIAAKVDAVYIVDVVVAALVLVAHADDLFTHVEAFEPPPVFDGPEGAFGSDRRSSRGSGRTSRISRASQRVSRRESRRIEKERKKEMATTRKPAKSRLEQFEMDLESQTSEFAKGDKSKEKEKVPSLARGIIALITVIFKCFVWCITLLFKALTAMVKCVSSDKL</sequence>
<feature type="compositionally biased region" description="Basic and acidic residues" evidence="1">
    <location>
        <begin position="686"/>
        <end position="703"/>
    </location>
</feature>
<proteinExistence type="predicted"/>
<keyword evidence="2" id="KW-0812">Transmembrane</keyword>
<feature type="region of interest" description="Disordered" evidence="1">
    <location>
        <begin position="654"/>
        <end position="708"/>
    </location>
</feature>
<feature type="compositionally biased region" description="Low complexity" evidence="1">
    <location>
        <begin position="238"/>
        <end position="251"/>
    </location>
</feature>
<feature type="compositionally biased region" description="Polar residues" evidence="1">
    <location>
        <begin position="44"/>
        <end position="54"/>
    </location>
</feature>
<feature type="compositionally biased region" description="Polar residues" evidence="1">
    <location>
        <begin position="63"/>
        <end position="75"/>
    </location>
</feature>
<evidence type="ECO:0000256" key="2">
    <source>
        <dbReference type="SAM" id="Phobius"/>
    </source>
</evidence>
<reference evidence="3" key="2">
    <citation type="submission" date="2023-06" db="EMBL/GenBank/DDBJ databases">
        <authorList>
            <consortium name="Lawrence Berkeley National Laboratory"/>
            <person name="Haridas S."/>
            <person name="Hensen N."/>
            <person name="Bonometti L."/>
            <person name="Westerberg I."/>
            <person name="Brannstrom I.O."/>
            <person name="Guillou S."/>
            <person name="Cros-Aarteil S."/>
            <person name="Calhoun S."/>
            <person name="Kuo A."/>
            <person name="Mondo S."/>
            <person name="Pangilinan J."/>
            <person name="Riley R."/>
            <person name="LaButti K."/>
            <person name="Andreopoulos B."/>
            <person name="Lipzen A."/>
            <person name="Chen C."/>
            <person name="Yanf M."/>
            <person name="Daum C."/>
            <person name="Ng V."/>
            <person name="Clum A."/>
            <person name="Steindorff A."/>
            <person name="Ohm R."/>
            <person name="Martin F."/>
            <person name="Silar P."/>
            <person name="Natvig D."/>
            <person name="Lalanne C."/>
            <person name="Gautier V."/>
            <person name="Ament-velasquez S.L."/>
            <person name="Kruys A."/>
            <person name="Hutchinson M.I."/>
            <person name="Powell A.J."/>
            <person name="Barry K."/>
            <person name="Miller A.N."/>
            <person name="Grigoriev I.V."/>
            <person name="Debuchy R."/>
            <person name="Gladieux P."/>
            <person name="Thoren M.H."/>
            <person name="Johannesson H."/>
        </authorList>
    </citation>
    <scope>NUCLEOTIDE SEQUENCE</scope>
    <source>
        <strain evidence="3">CBS 232.78</strain>
    </source>
</reference>
<feature type="compositionally biased region" description="Pro residues" evidence="1">
    <location>
        <begin position="1"/>
        <end position="11"/>
    </location>
</feature>
<dbReference type="Proteomes" id="UP001285441">
    <property type="component" value="Unassembled WGS sequence"/>
</dbReference>
<evidence type="ECO:0000313" key="3">
    <source>
        <dbReference type="EMBL" id="KAK3394341.1"/>
    </source>
</evidence>
<feature type="compositionally biased region" description="Basic and acidic residues" evidence="1">
    <location>
        <begin position="83"/>
        <end position="94"/>
    </location>
</feature>
<feature type="compositionally biased region" description="Low complexity" evidence="1">
    <location>
        <begin position="344"/>
        <end position="363"/>
    </location>
</feature>
<keyword evidence="2" id="KW-0472">Membrane</keyword>
<feature type="compositionally biased region" description="Basic and acidic residues" evidence="1">
    <location>
        <begin position="110"/>
        <end position="142"/>
    </location>
</feature>
<feature type="region of interest" description="Disordered" evidence="1">
    <location>
        <begin position="465"/>
        <end position="494"/>
    </location>
</feature>
<evidence type="ECO:0000256" key="1">
    <source>
        <dbReference type="SAM" id="MobiDB-lite"/>
    </source>
</evidence>
<feature type="region of interest" description="Disordered" evidence="1">
    <location>
        <begin position="1"/>
        <end position="314"/>
    </location>
</feature>
<reference evidence="3" key="1">
    <citation type="journal article" date="2023" name="Mol. Phylogenet. Evol.">
        <title>Genome-scale phylogeny and comparative genomics of the fungal order Sordariales.</title>
        <authorList>
            <person name="Hensen N."/>
            <person name="Bonometti L."/>
            <person name="Westerberg I."/>
            <person name="Brannstrom I.O."/>
            <person name="Guillou S."/>
            <person name="Cros-Aarteil S."/>
            <person name="Calhoun S."/>
            <person name="Haridas S."/>
            <person name="Kuo A."/>
            <person name="Mondo S."/>
            <person name="Pangilinan J."/>
            <person name="Riley R."/>
            <person name="LaButti K."/>
            <person name="Andreopoulos B."/>
            <person name="Lipzen A."/>
            <person name="Chen C."/>
            <person name="Yan M."/>
            <person name="Daum C."/>
            <person name="Ng V."/>
            <person name="Clum A."/>
            <person name="Steindorff A."/>
            <person name="Ohm R.A."/>
            <person name="Martin F."/>
            <person name="Silar P."/>
            <person name="Natvig D.O."/>
            <person name="Lalanne C."/>
            <person name="Gautier V."/>
            <person name="Ament-Velasquez S.L."/>
            <person name="Kruys A."/>
            <person name="Hutchinson M.I."/>
            <person name="Powell A.J."/>
            <person name="Barry K."/>
            <person name="Miller A.N."/>
            <person name="Grigoriev I.V."/>
            <person name="Debuchy R."/>
            <person name="Gladieux P."/>
            <person name="Hiltunen Thoren M."/>
            <person name="Johannesson H."/>
        </authorList>
    </citation>
    <scope>NUCLEOTIDE SEQUENCE</scope>
    <source>
        <strain evidence="3">CBS 232.78</strain>
    </source>
</reference>
<feature type="compositionally biased region" description="Low complexity" evidence="1">
    <location>
        <begin position="465"/>
        <end position="475"/>
    </location>
</feature>
<feature type="region of interest" description="Disordered" evidence="1">
    <location>
        <begin position="327"/>
        <end position="378"/>
    </location>
</feature>
<feature type="compositionally biased region" description="Polar residues" evidence="1">
    <location>
        <begin position="179"/>
        <end position="192"/>
    </location>
</feature>
<name>A0AAE0U7Y8_9PEZI</name>
<keyword evidence="4" id="KW-1185">Reference proteome</keyword>